<reference evidence="2" key="1">
    <citation type="submission" date="2020-03" db="EMBL/GenBank/DDBJ databases">
        <title>A high-quality chromosome-level genome assembly of a woody plant with both climbing and erect habits, Rhamnella rubrinervis.</title>
        <authorList>
            <person name="Lu Z."/>
            <person name="Yang Y."/>
            <person name="Zhu X."/>
            <person name="Sun Y."/>
        </authorList>
    </citation>
    <scope>NUCLEOTIDE SEQUENCE</scope>
    <source>
        <strain evidence="2">BYM</strain>
        <tissue evidence="2">Leaf</tissue>
    </source>
</reference>
<evidence type="ECO:0000256" key="1">
    <source>
        <dbReference type="SAM" id="Phobius"/>
    </source>
</evidence>
<keyword evidence="3" id="KW-1185">Reference proteome</keyword>
<dbReference type="OrthoDB" id="1936969at2759"/>
<keyword evidence="1" id="KW-0472">Membrane</keyword>
<dbReference type="PANTHER" id="PTHR34291">
    <property type="entry name" value="HYDROXYPROLINE-RICH GLYCOPROTEIN FAMILY PROTEIN"/>
    <property type="match status" value="1"/>
</dbReference>
<feature type="transmembrane region" description="Helical" evidence="1">
    <location>
        <begin position="15"/>
        <end position="39"/>
    </location>
</feature>
<keyword evidence="1" id="KW-1133">Transmembrane helix</keyword>
<name>A0A8K0H807_9ROSA</name>
<evidence type="ECO:0008006" key="4">
    <source>
        <dbReference type="Google" id="ProtNLM"/>
    </source>
</evidence>
<protein>
    <recommendedName>
        <fullName evidence="4">Hydroxyproline-rich glycoprotein family protein</fullName>
    </recommendedName>
</protein>
<dbReference type="AlphaFoldDB" id="A0A8K0H807"/>
<organism evidence="2 3">
    <name type="scientific">Rhamnella rubrinervis</name>
    <dbReference type="NCBI Taxonomy" id="2594499"/>
    <lineage>
        <taxon>Eukaryota</taxon>
        <taxon>Viridiplantae</taxon>
        <taxon>Streptophyta</taxon>
        <taxon>Embryophyta</taxon>
        <taxon>Tracheophyta</taxon>
        <taxon>Spermatophyta</taxon>
        <taxon>Magnoliopsida</taxon>
        <taxon>eudicotyledons</taxon>
        <taxon>Gunneridae</taxon>
        <taxon>Pentapetalae</taxon>
        <taxon>rosids</taxon>
        <taxon>fabids</taxon>
        <taxon>Rosales</taxon>
        <taxon>Rhamnaceae</taxon>
        <taxon>rhamnoid group</taxon>
        <taxon>Rhamneae</taxon>
        <taxon>Rhamnella</taxon>
    </lineage>
</organism>
<sequence length="121" mass="13358">MEDEALSSSATRPALAFPVGLALLVVVLFSMSAFFLCCLHWDKILSLLKLSAQNNTDFHNDFAHNSPQKPAPSAIMPKQNQRQSIPVVMPGDDMPKFIAMPCPCEPPLMESISIIVHKPFH</sequence>
<dbReference type="EMBL" id="VOIH02000005">
    <property type="protein sequence ID" value="KAF3447446.1"/>
    <property type="molecule type" value="Genomic_DNA"/>
</dbReference>
<dbReference type="InterPro" id="IPR037699">
    <property type="entry name" value="At5g65660-like"/>
</dbReference>
<dbReference type="PANTHER" id="PTHR34291:SF7">
    <property type="entry name" value="PROTEIN, PUTATIVE-RELATED"/>
    <property type="match status" value="1"/>
</dbReference>
<comment type="caution">
    <text evidence="2">The sequence shown here is derived from an EMBL/GenBank/DDBJ whole genome shotgun (WGS) entry which is preliminary data.</text>
</comment>
<keyword evidence="1" id="KW-0812">Transmembrane</keyword>
<evidence type="ECO:0000313" key="2">
    <source>
        <dbReference type="EMBL" id="KAF3447446.1"/>
    </source>
</evidence>
<dbReference type="Proteomes" id="UP000796880">
    <property type="component" value="Unassembled WGS sequence"/>
</dbReference>
<evidence type="ECO:0000313" key="3">
    <source>
        <dbReference type="Proteomes" id="UP000796880"/>
    </source>
</evidence>
<proteinExistence type="predicted"/>
<accession>A0A8K0H807</accession>
<gene>
    <name evidence="2" type="ORF">FNV43_RR12632</name>
</gene>